<dbReference type="InterPro" id="IPR020084">
    <property type="entry name" value="NUDIX_hydrolase_CS"/>
</dbReference>
<dbReference type="InterPro" id="IPR022927">
    <property type="entry name" value="RppH"/>
</dbReference>
<dbReference type="PROSITE" id="PS51462">
    <property type="entry name" value="NUDIX"/>
    <property type="match status" value="1"/>
</dbReference>
<dbReference type="GO" id="GO:0019693">
    <property type="term" value="P:ribose phosphate metabolic process"/>
    <property type="evidence" value="ECO:0007669"/>
    <property type="project" value="TreeGrafter"/>
</dbReference>
<comment type="function">
    <text evidence="4">Accelerates the degradation of transcripts by removing pyrophosphate from the 5'-end of triphosphorylated RNA, leading to a more labile monophosphorylated state that can stimulate subsequent ribonuclease cleavage.</text>
</comment>
<comment type="similarity">
    <text evidence="4">Belongs to the Nudix hydrolase family. RppH subfamily.</text>
</comment>
<dbReference type="InterPro" id="IPR020476">
    <property type="entry name" value="Nudix_hydrolase"/>
</dbReference>
<organism evidence="6 7">
    <name type="scientific">Oceanicola granulosus (strain ATCC BAA-861 / DSM 15982 / KCTC 12143 / HTCC2516)</name>
    <dbReference type="NCBI Taxonomy" id="314256"/>
    <lineage>
        <taxon>Bacteria</taxon>
        <taxon>Pseudomonadati</taxon>
        <taxon>Pseudomonadota</taxon>
        <taxon>Alphaproteobacteria</taxon>
        <taxon>Rhodobacterales</taxon>
        <taxon>Roseobacteraceae</taxon>
        <taxon>Oceanicola</taxon>
    </lineage>
</organism>
<reference evidence="6 7" key="1">
    <citation type="journal article" date="2010" name="J. Bacteriol.">
        <title>Genome sequences of Oceanicola granulosus HTCC2516(T) and Oceanicola batsensis HTCC2597(TDelta).</title>
        <authorList>
            <person name="Thrash J.C."/>
            <person name="Cho J.C."/>
            <person name="Vergin K.L."/>
            <person name="Giovannoni S.J."/>
        </authorList>
    </citation>
    <scope>NUCLEOTIDE SEQUENCE [LARGE SCALE GENOMIC DNA]</scope>
    <source>
        <strain evidence="7">ATCC BAA-861 / DSM 15982 / KCTC 12143 / HTCC2516</strain>
    </source>
</reference>
<dbReference type="NCBIfam" id="NF001938">
    <property type="entry name" value="PRK00714.1-5"/>
    <property type="match status" value="1"/>
</dbReference>
<evidence type="ECO:0000256" key="1">
    <source>
        <dbReference type="ARBA" id="ARBA00001936"/>
    </source>
</evidence>
<dbReference type="EMBL" id="AAOT01000025">
    <property type="protein sequence ID" value="EAR50623.1"/>
    <property type="molecule type" value="Genomic_DNA"/>
</dbReference>
<dbReference type="EC" id="3.6.1.-" evidence="4"/>
<keyword evidence="3 4" id="KW-0378">Hydrolase</keyword>
<gene>
    <name evidence="4" type="primary">rppH</name>
    <name evidence="4" type="synonym">nudH</name>
    <name evidence="6" type="ORF">OG2516_12266</name>
</gene>
<feature type="domain" description="Nudix hydrolase" evidence="5">
    <location>
        <begin position="10"/>
        <end position="154"/>
    </location>
</feature>
<dbReference type="GO" id="GO:0006753">
    <property type="term" value="P:nucleoside phosphate metabolic process"/>
    <property type="evidence" value="ECO:0007669"/>
    <property type="project" value="TreeGrafter"/>
</dbReference>
<dbReference type="AlphaFoldDB" id="Q2CD55"/>
<dbReference type="eggNOG" id="COG1051">
    <property type="taxonomic scope" value="Bacteria"/>
</dbReference>
<evidence type="ECO:0000313" key="7">
    <source>
        <dbReference type="Proteomes" id="UP000003635"/>
    </source>
</evidence>
<sequence length="160" mass="18062">MTPDDIARLPYRPCVGVVLANARGEVFVGQRADRDEPAWQMPQGGLDAGESVREAALRELVEETGVGADRVEMVAETADWLTYDLPAEVIPTRWGGRYRGQKQKWVLLRFTGADTDIRIDTDHPEFSAWAWVRPDEALERIVPFKRPVYAAMLEELGPRI</sequence>
<name>Q2CD55_OCEGH</name>
<feature type="short sequence motif" description="Nudix box" evidence="4">
    <location>
        <begin position="44"/>
        <end position="65"/>
    </location>
</feature>
<dbReference type="OrthoDB" id="9816040at2"/>
<comment type="cofactor">
    <cofactor evidence="2">
        <name>Mg(2+)</name>
        <dbReference type="ChEBI" id="CHEBI:18420"/>
    </cofactor>
</comment>
<dbReference type="GO" id="GO:0008893">
    <property type="term" value="F:guanosine-3',5'-bis(diphosphate) 3'-diphosphatase activity"/>
    <property type="evidence" value="ECO:0007669"/>
    <property type="project" value="TreeGrafter"/>
</dbReference>
<evidence type="ECO:0000259" key="5">
    <source>
        <dbReference type="PROSITE" id="PS51462"/>
    </source>
</evidence>
<dbReference type="Gene3D" id="3.90.79.10">
    <property type="entry name" value="Nucleoside Triphosphate Pyrophosphohydrolase"/>
    <property type="match status" value="1"/>
</dbReference>
<accession>Q2CD55</accession>
<dbReference type="InterPro" id="IPR000086">
    <property type="entry name" value="NUDIX_hydrolase_dom"/>
</dbReference>
<comment type="caution">
    <text evidence="6">The sequence shown here is derived from an EMBL/GenBank/DDBJ whole genome shotgun (WGS) entry which is preliminary data.</text>
</comment>
<dbReference type="HAMAP" id="MF_00298">
    <property type="entry name" value="Nudix_RppH"/>
    <property type="match status" value="1"/>
</dbReference>
<dbReference type="Pfam" id="PF00293">
    <property type="entry name" value="NUDIX"/>
    <property type="match status" value="1"/>
</dbReference>
<comment type="cofactor">
    <cofactor evidence="4">
        <name>a divalent metal cation</name>
        <dbReference type="ChEBI" id="CHEBI:60240"/>
    </cofactor>
</comment>
<dbReference type="RefSeq" id="WP_007255971.1">
    <property type="nucleotide sequence ID" value="NZ_CH724107.1"/>
</dbReference>
<keyword evidence="7" id="KW-1185">Reference proteome</keyword>
<dbReference type="PROSITE" id="PS00893">
    <property type="entry name" value="NUDIX_BOX"/>
    <property type="match status" value="1"/>
</dbReference>
<dbReference type="PRINTS" id="PR00502">
    <property type="entry name" value="NUDIXFAMILY"/>
</dbReference>
<dbReference type="PANTHER" id="PTHR11839:SF22">
    <property type="entry name" value="NUDIX HYDROLASE 26, CHLOROPLASTIC"/>
    <property type="match status" value="1"/>
</dbReference>
<comment type="cofactor">
    <cofactor evidence="1">
        <name>Mn(2+)</name>
        <dbReference type="ChEBI" id="CHEBI:29035"/>
    </cofactor>
</comment>
<dbReference type="PANTHER" id="PTHR11839">
    <property type="entry name" value="UDP/ADP-SUGAR PYROPHOSPHATASE"/>
    <property type="match status" value="1"/>
</dbReference>
<dbReference type="GO" id="GO:0034432">
    <property type="term" value="F:bis(5'-adenosyl)-pentaphosphatase activity"/>
    <property type="evidence" value="ECO:0007669"/>
    <property type="project" value="TreeGrafter"/>
</dbReference>
<dbReference type="InterPro" id="IPR015797">
    <property type="entry name" value="NUDIX_hydrolase-like_dom_sf"/>
</dbReference>
<dbReference type="SUPFAM" id="SSF55811">
    <property type="entry name" value="Nudix"/>
    <property type="match status" value="1"/>
</dbReference>
<evidence type="ECO:0000256" key="2">
    <source>
        <dbReference type="ARBA" id="ARBA00001946"/>
    </source>
</evidence>
<dbReference type="Proteomes" id="UP000003635">
    <property type="component" value="Unassembled WGS sequence"/>
</dbReference>
<proteinExistence type="inferred from homology"/>
<evidence type="ECO:0000313" key="6">
    <source>
        <dbReference type="EMBL" id="EAR50623.1"/>
    </source>
</evidence>
<evidence type="ECO:0000256" key="4">
    <source>
        <dbReference type="HAMAP-Rule" id="MF_00298"/>
    </source>
</evidence>
<dbReference type="NCBIfam" id="NF001937">
    <property type="entry name" value="PRK00714.1-4"/>
    <property type="match status" value="1"/>
</dbReference>
<evidence type="ECO:0000256" key="3">
    <source>
        <dbReference type="ARBA" id="ARBA00022801"/>
    </source>
</evidence>
<protein>
    <recommendedName>
        <fullName evidence="4">RNA pyrophosphohydrolase</fullName>
        <ecNumber evidence="4">3.6.1.-</ecNumber>
    </recommendedName>
    <alternativeName>
        <fullName evidence="4">(Di)nucleoside polyphosphate hydrolase</fullName>
    </alternativeName>
</protein>
<dbReference type="HOGENOM" id="CLU_087195_3_0_5"/>
<dbReference type="STRING" id="314256.OG2516_12266"/>
<dbReference type="CDD" id="cd03671">
    <property type="entry name" value="NUDIX_Ap4A_hydrolase_plant_like"/>
    <property type="match status" value="1"/>
</dbReference>